<evidence type="ECO:0000256" key="2">
    <source>
        <dbReference type="ARBA" id="ARBA00023134"/>
    </source>
</evidence>
<dbReference type="InterPro" id="IPR015894">
    <property type="entry name" value="Guanylate-bd_N"/>
</dbReference>
<evidence type="ECO:0000313" key="5">
    <source>
        <dbReference type="EMBL" id="KAK7239965.1"/>
    </source>
</evidence>
<dbReference type="EMBL" id="JBBJCI010000219">
    <property type="protein sequence ID" value="KAK7239965.1"/>
    <property type="molecule type" value="Genomic_DNA"/>
</dbReference>
<name>A0ABR1FW43_AURAN</name>
<dbReference type="Pfam" id="PF02263">
    <property type="entry name" value="GBP"/>
    <property type="match status" value="1"/>
</dbReference>
<comment type="caution">
    <text evidence="5">The sequence shown here is derived from an EMBL/GenBank/DDBJ whole genome shotgun (WGS) entry which is preliminary data.</text>
</comment>
<gene>
    <name evidence="5" type="ORF">SO694_00118099</name>
</gene>
<keyword evidence="1" id="KW-0547">Nucleotide-binding</keyword>
<feature type="domain" description="GB1/RHD3-type G" evidence="4">
    <location>
        <begin position="1"/>
        <end position="73"/>
    </location>
</feature>
<dbReference type="Proteomes" id="UP001363151">
    <property type="component" value="Unassembled WGS sequence"/>
</dbReference>
<reference evidence="5 6" key="1">
    <citation type="submission" date="2024-03" db="EMBL/GenBank/DDBJ databases">
        <title>Aureococcus anophagefferens CCMP1851 and Kratosvirus quantuckense: Draft genome of a second virus-susceptible host strain in the model system.</title>
        <authorList>
            <person name="Chase E."/>
            <person name="Truchon A.R."/>
            <person name="Schepens W."/>
            <person name="Wilhelm S.W."/>
        </authorList>
    </citation>
    <scope>NUCLEOTIDE SEQUENCE [LARGE SCALE GENOMIC DNA]</scope>
    <source>
        <strain evidence="5 6">CCMP1851</strain>
    </source>
</reference>
<dbReference type="PROSITE" id="PS51715">
    <property type="entry name" value="G_GB1_RHD3"/>
    <property type="match status" value="1"/>
</dbReference>
<accession>A0ABR1FW43</accession>
<dbReference type="Gene3D" id="3.40.50.300">
    <property type="entry name" value="P-loop containing nucleotide triphosphate hydrolases"/>
    <property type="match status" value="1"/>
</dbReference>
<evidence type="ECO:0000256" key="1">
    <source>
        <dbReference type="ARBA" id="ARBA00022741"/>
    </source>
</evidence>
<proteinExistence type="inferred from homology"/>
<sequence>MRDRYRRVRAEGAGAASTWRHLPAFLWVLRDFALDLVDEDGKAIDSDAYLERALAPLGNSSQDSTRQALSATS</sequence>
<protein>
    <recommendedName>
        <fullName evidence="4">GB1/RHD3-type G domain-containing protein</fullName>
    </recommendedName>
</protein>
<comment type="similarity">
    <text evidence="3">Belongs to the TRAFAC class dynamin-like GTPase superfamily. GB1/RHD3 GTPase family.</text>
</comment>
<evidence type="ECO:0000259" key="4">
    <source>
        <dbReference type="PROSITE" id="PS51715"/>
    </source>
</evidence>
<dbReference type="InterPro" id="IPR027417">
    <property type="entry name" value="P-loop_NTPase"/>
</dbReference>
<evidence type="ECO:0000313" key="6">
    <source>
        <dbReference type="Proteomes" id="UP001363151"/>
    </source>
</evidence>
<organism evidence="5 6">
    <name type="scientific">Aureococcus anophagefferens</name>
    <name type="common">Harmful bloom alga</name>
    <dbReference type="NCBI Taxonomy" id="44056"/>
    <lineage>
        <taxon>Eukaryota</taxon>
        <taxon>Sar</taxon>
        <taxon>Stramenopiles</taxon>
        <taxon>Ochrophyta</taxon>
        <taxon>Pelagophyceae</taxon>
        <taxon>Pelagomonadales</taxon>
        <taxon>Pelagomonadaceae</taxon>
        <taxon>Aureococcus</taxon>
    </lineage>
</organism>
<keyword evidence="2" id="KW-0342">GTP-binding</keyword>
<keyword evidence="6" id="KW-1185">Reference proteome</keyword>
<dbReference type="InterPro" id="IPR030386">
    <property type="entry name" value="G_GB1_RHD3_dom"/>
</dbReference>
<evidence type="ECO:0000256" key="3">
    <source>
        <dbReference type="PROSITE-ProRule" id="PRU01052"/>
    </source>
</evidence>